<dbReference type="GeneID" id="39728750"/>
<accession>A0A1J1GZB9</accession>
<evidence type="ECO:0000313" key="3">
    <source>
        <dbReference type="EMBL" id="CRG97792.1"/>
    </source>
</evidence>
<gene>
    <name evidence="3" type="ORF">PGAL8A_00022700</name>
</gene>
<sequence>MNTRNTCRIFIILFFFYLNFLLQNKPIFYGQAVFEKSIDNFYIRFLAEKETYDKKLTKPSESYKRVDKSTCSKFSNERKGIYNAEIKYLRSTSIKQIVQERPFDSNLYESEKDVRRRKWEKNKEMKKNEQEKKERRKERALKGT</sequence>
<dbReference type="AlphaFoldDB" id="A0A1J1GZB9"/>
<dbReference type="RefSeq" id="XP_028530593.1">
    <property type="nucleotide sequence ID" value="XM_028674218.1"/>
</dbReference>
<proteinExistence type="predicted"/>
<protein>
    <submittedName>
        <fullName evidence="3">Uncharacterized protein</fullName>
    </submittedName>
</protein>
<dbReference type="Proteomes" id="UP000220797">
    <property type="component" value="Unassembled WGS sequence"/>
</dbReference>
<comment type="caution">
    <text evidence="3">The sequence shown here is derived from an EMBL/GenBank/DDBJ whole genome shotgun (WGS) entry which is preliminary data.</text>
</comment>
<evidence type="ECO:0000256" key="1">
    <source>
        <dbReference type="SAM" id="MobiDB-lite"/>
    </source>
</evidence>
<feature type="region of interest" description="Disordered" evidence="1">
    <location>
        <begin position="118"/>
        <end position="144"/>
    </location>
</feature>
<evidence type="ECO:0000256" key="2">
    <source>
        <dbReference type="SAM" id="Phobius"/>
    </source>
</evidence>
<reference evidence="3" key="1">
    <citation type="submission" date="2015-04" db="EMBL/GenBank/DDBJ databases">
        <authorList>
            <consortium name="Pathogen Informatics"/>
        </authorList>
    </citation>
    <scope>NUCLEOTIDE SEQUENCE [LARGE SCALE GENOMIC DNA]</scope>
    <source>
        <strain evidence="3">8A</strain>
    </source>
</reference>
<organism evidence="3 4">
    <name type="scientific">Plasmodium gallinaceum</name>
    <dbReference type="NCBI Taxonomy" id="5849"/>
    <lineage>
        <taxon>Eukaryota</taxon>
        <taxon>Sar</taxon>
        <taxon>Alveolata</taxon>
        <taxon>Apicomplexa</taxon>
        <taxon>Aconoidasida</taxon>
        <taxon>Haemosporida</taxon>
        <taxon>Plasmodiidae</taxon>
        <taxon>Plasmodium</taxon>
        <taxon>Plasmodium (Haemamoeba)</taxon>
    </lineage>
</organism>
<dbReference type="VEuPathDB" id="PlasmoDB:PGAL8A_00022700"/>
<dbReference type="EMBL" id="CVMV01000117">
    <property type="protein sequence ID" value="CRG97792.1"/>
    <property type="molecule type" value="Genomic_DNA"/>
</dbReference>
<feature type="transmembrane region" description="Helical" evidence="2">
    <location>
        <begin position="6"/>
        <end position="22"/>
    </location>
</feature>
<keyword evidence="2" id="KW-0472">Membrane</keyword>
<feature type="compositionally biased region" description="Basic and acidic residues" evidence="1">
    <location>
        <begin position="121"/>
        <end position="133"/>
    </location>
</feature>
<keyword evidence="4" id="KW-1185">Reference proteome</keyword>
<feature type="compositionally biased region" description="Basic residues" evidence="1">
    <location>
        <begin position="134"/>
        <end position="144"/>
    </location>
</feature>
<name>A0A1J1GZB9_PLAGA</name>
<keyword evidence="2" id="KW-0812">Transmembrane</keyword>
<evidence type="ECO:0000313" key="4">
    <source>
        <dbReference type="Proteomes" id="UP000220797"/>
    </source>
</evidence>
<keyword evidence="2" id="KW-1133">Transmembrane helix</keyword>